<gene>
    <name evidence="6" type="ORF">FHX72_000485</name>
</gene>
<feature type="coiled-coil region" evidence="4">
    <location>
        <begin position="600"/>
        <end position="627"/>
    </location>
</feature>
<dbReference type="Gene3D" id="3.40.50.300">
    <property type="entry name" value="P-loop containing nucleotide triphosphate hydrolases"/>
    <property type="match status" value="2"/>
</dbReference>
<proteinExistence type="inferred from homology"/>
<comment type="similarity">
    <text evidence="1">Belongs to the SMC family. SbcC subfamily.</text>
</comment>
<dbReference type="Proteomes" id="UP000545286">
    <property type="component" value="Unassembled WGS sequence"/>
</dbReference>
<keyword evidence="7" id="KW-1185">Reference proteome</keyword>
<reference evidence="6 7" key="1">
    <citation type="submission" date="2020-08" db="EMBL/GenBank/DDBJ databases">
        <title>Sequencing the genomes of 1000 actinobacteria strains.</title>
        <authorList>
            <person name="Klenk H.-P."/>
        </authorList>
    </citation>
    <scope>NUCLEOTIDE SEQUENCE [LARGE SCALE GENOMIC DNA]</scope>
    <source>
        <strain evidence="6 7">DSM 20419</strain>
    </source>
</reference>
<accession>A0A7W4YEC7</accession>
<organism evidence="6 7">
    <name type="scientific">Pseudoclavibacter helvolus</name>
    <dbReference type="NCBI Taxonomy" id="255205"/>
    <lineage>
        <taxon>Bacteria</taxon>
        <taxon>Bacillati</taxon>
        <taxon>Actinomycetota</taxon>
        <taxon>Actinomycetes</taxon>
        <taxon>Micrococcales</taxon>
        <taxon>Microbacteriaceae</taxon>
        <taxon>Pseudoclavibacter</taxon>
    </lineage>
</organism>
<feature type="domain" description="Rad50/SbcC-type AAA" evidence="5">
    <location>
        <begin position="6"/>
        <end position="192"/>
    </location>
</feature>
<dbReference type="SUPFAM" id="SSF52540">
    <property type="entry name" value="P-loop containing nucleoside triphosphate hydrolases"/>
    <property type="match status" value="1"/>
</dbReference>
<evidence type="ECO:0000256" key="1">
    <source>
        <dbReference type="ARBA" id="ARBA00006930"/>
    </source>
</evidence>
<dbReference type="PANTHER" id="PTHR32114:SF2">
    <property type="entry name" value="ABC TRANSPORTER ABCH.3"/>
    <property type="match status" value="1"/>
</dbReference>
<comment type="caution">
    <text evidence="6">The sequence shown here is derived from an EMBL/GenBank/DDBJ whole genome shotgun (WGS) entry which is preliminary data.</text>
</comment>
<evidence type="ECO:0000256" key="2">
    <source>
        <dbReference type="ARBA" id="ARBA00011322"/>
    </source>
</evidence>
<keyword evidence="6" id="KW-0269">Exonuclease</keyword>
<dbReference type="GO" id="GO:0016887">
    <property type="term" value="F:ATP hydrolysis activity"/>
    <property type="evidence" value="ECO:0007669"/>
    <property type="project" value="InterPro"/>
</dbReference>
<sequence>MRISALRIAGFGPFRGEQQVDFDQFAGDGVFLISGKTGSGKSSVLDAIVFALYGSVPRYEGQSAHGIRSHHAAPEDPSYVELEFELGDIRYLVRREPDYERPKRRGSGTTKHNAAAQLSQRVDGEWHGIAAKPVDVAKALAEVLPLSRAQFLQVVLLAQNRFQEFLHASTGERQAVLRALFATDRFKRLTANLVDARREAVATAESASAAVARITLEIEGLTPAEVTEGHAPASPLSLSDAERRLGLATTAAARAAEETATTAAAQQRAEASLGEAKRVQELQSRRQRLLDEQARLAAEAEAVAASRRQLERARAAAPLESGLQLSDSTATKLSRLSATRAKASEELLGHLREAPGGAGEQPPQRGEALAGLVDESARVLGTLEELLRLEKALPNERRTLEELRSARTENGARLEKVNAELALHPERRALLHEHITGSEVQAAALPGEEERLERATQLIAVSTERASLVAEQLAALERSARLAELATAESAAERALIARRLASSALVLAHELTDDAPCPVCGSREHPAPAEGDDVDDVSDAALDRARTSAAKANDTHAEAQVALAALVQRAGALDARLDGRAAEQLEAELVEAKQRVGLGRDATKALAQHRKQLADLEERERTLLVEQANARSRDGELAAEISALDARLGADAARVDAGLGGFASIAARALHVRRTHELAGALDDLTRDLDAARTAAEEAEARLSAALENSSFADREAAAAALLPQAAAAQLDARIRAHEQASASAESALADLNLQDVPAEPVDVAAASEARASAGRAHDAQVATHTRLGELATRLGGLVARLGTELATSEELLARAETLRVLAGTLSGQEPNEKRMSLEAYVLAAELEEIVAAANAQLARMTAGRYSLEHDDGLQFRGAQSGLGLRIVDAYTGRSRATESLSGGETFLASLALALGLAETVTSRAGGVRLDTLFIDEGFGSLDGETLGTAMATLDRLRSGGRTIGVISHVEAMQEQITSKLQVTVDAHGESRVHARTS</sequence>
<name>A0A7W4YEC7_9MICO</name>
<dbReference type="Pfam" id="PF13476">
    <property type="entry name" value="AAA_23"/>
    <property type="match status" value="1"/>
</dbReference>
<keyword evidence="6" id="KW-0378">Hydrolase</keyword>
<evidence type="ECO:0000256" key="3">
    <source>
        <dbReference type="ARBA" id="ARBA00013368"/>
    </source>
</evidence>
<dbReference type="GO" id="GO:0006302">
    <property type="term" value="P:double-strand break repair"/>
    <property type="evidence" value="ECO:0007669"/>
    <property type="project" value="InterPro"/>
</dbReference>
<feature type="coiled-coil region" evidence="4">
    <location>
        <begin position="683"/>
        <end position="756"/>
    </location>
</feature>
<dbReference type="GO" id="GO:0004527">
    <property type="term" value="F:exonuclease activity"/>
    <property type="evidence" value="ECO:0007669"/>
    <property type="project" value="UniProtKB-KW"/>
</dbReference>
<protein>
    <recommendedName>
        <fullName evidence="3">Nuclease SbcCD subunit C</fullName>
    </recommendedName>
</protein>
<dbReference type="AlphaFoldDB" id="A0A7W4YEC7"/>
<dbReference type="Pfam" id="PF13558">
    <property type="entry name" value="SbcC_Walker_B"/>
    <property type="match status" value="1"/>
</dbReference>
<dbReference type="EMBL" id="JACHWJ010000001">
    <property type="protein sequence ID" value="MBB2956373.1"/>
    <property type="molecule type" value="Genomic_DNA"/>
</dbReference>
<keyword evidence="4" id="KW-0175">Coiled coil</keyword>
<keyword evidence="6" id="KW-0540">Nuclease</keyword>
<comment type="subunit">
    <text evidence="2">Heterodimer of SbcC and SbcD.</text>
</comment>
<evidence type="ECO:0000256" key="4">
    <source>
        <dbReference type="SAM" id="Coils"/>
    </source>
</evidence>
<dbReference type="InterPro" id="IPR027417">
    <property type="entry name" value="P-loop_NTPase"/>
</dbReference>
<evidence type="ECO:0000313" key="6">
    <source>
        <dbReference type="EMBL" id="MBB2956373.1"/>
    </source>
</evidence>
<dbReference type="RefSeq" id="WP_183622829.1">
    <property type="nucleotide sequence ID" value="NZ_JACHWJ010000001.1"/>
</dbReference>
<evidence type="ECO:0000313" key="7">
    <source>
        <dbReference type="Proteomes" id="UP000545286"/>
    </source>
</evidence>
<dbReference type="PANTHER" id="PTHR32114">
    <property type="entry name" value="ABC TRANSPORTER ABCH.3"/>
    <property type="match status" value="1"/>
</dbReference>
<dbReference type="InterPro" id="IPR038729">
    <property type="entry name" value="Rad50/SbcC_AAA"/>
</dbReference>
<evidence type="ECO:0000259" key="5">
    <source>
        <dbReference type="Pfam" id="PF13476"/>
    </source>
</evidence>